<evidence type="ECO:0000313" key="8">
    <source>
        <dbReference type="Proteomes" id="UP000177140"/>
    </source>
</evidence>
<evidence type="ECO:0000256" key="1">
    <source>
        <dbReference type="ARBA" id="ARBA00004167"/>
    </source>
</evidence>
<dbReference type="GO" id="GO:0016020">
    <property type="term" value="C:membrane"/>
    <property type="evidence" value="ECO:0007669"/>
    <property type="project" value="UniProtKB-SubCell"/>
</dbReference>
<accession>A0A1G2QIY9</accession>
<evidence type="ECO:0000256" key="6">
    <source>
        <dbReference type="SAM" id="Phobius"/>
    </source>
</evidence>
<evidence type="ECO:0000256" key="3">
    <source>
        <dbReference type="ARBA" id="ARBA00022692"/>
    </source>
</evidence>
<dbReference type="InterPro" id="IPR045584">
    <property type="entry name" value="Pilin-like"/>
</dbReference>
<gene>
    <name evidence="7" type="ORF">A2556_00230</name>
</gene>
<dbReference type="Pfam" id="PF07963">
    <property type="entry name" value="N_methyl"/>
    <property type="match status" value="1"/>
</dbReference>
<dbReference type="PROSITE" id="PS00409">
    <property type="entry name" value="PROKAR_NTER_METHYL"/>
    <property type="match status" value="1"/>
</dbReference>
<evidence type="ECO:0000313" key="7">
    <source>
        <dbReference type="EMBL" id="OHA60580.1"/>
    </source>
</evidence>
<organism evidence="7 8">
    <name type="scientific">Candidatus Vogelbacteria bacterium RIFOXYD2_FULL_44_9</name>
    <dbReference type="NCBI Taxonomy" id="1802441"/>
    <lineage>
        <taxon>Bacteria</taxon>
        <taxon>Candidatus Vogeliibacteriota</taxon>
    </lineage>
</organism>
<dbReference type="Gene3D" id="3.30.700.10">
    <property type="entry name" value="Glycoprotein, Type 4 Pilin"/>
    <property type="match status" value="1"/>
</dbReference>
<sequence length="148" mass="15450">MKKGLNKGFTLIELLVVIAIIGILSGIVLTSLNTARGKAKDSAVRAQLGSMRTQAEMQYDTLGSTYGTSQAACTATAGTLWADAQIQALITKINTDNGTNADVTCNSTATAWAAEAQLNSATTYVCVDSTGSVKDKATIHDISDQKCD</sequence>
<protein>
    <submittedName>
        <fullName evidence="7">Uncharacterized protein</fullName>
    </submittedName>
</protein>
<feature type="transmembrane region" description="Helical" evidence="6">
    <location>
        <begin position="12"/>
        <end position="32"/>
    </location>
</feature>
<dbReference type="PANTHER" id="PTHR30093">
    <property type="entry name" value="GENERAL SECRETION PATHWAY PROTEIN G"/>
    <property type="match status" value="1"/>
</dbReference>
<dbReference type="EMBL" id="MHTM01000048">
    <property type="protein sequence ID" value="OHA60580.1"/>
    <property type="molecule type" value="Genomic_DNA"/>
</dbReference>
<dbReference type="SUPFAM" id="SSF54523">
    <property type="entry name" value="Pili subunits"/>
    <property type="match status" value="1"/>
</dbReference>
<name>A0A1G2QIY9_9BACT</name>
<proteinExistence type="predicted"/>
<comment type="caution">
    <text evidence="7">The sequence shown here is derived from an EMBL/GenBank/DDBJ whole genome shotgun (WGS) entry which is preliminary data.</text>
</comment>
<evidence type="ECO:0000256" key="4">
    <source>
        <dbReference type="ARBA" id="ARBA00022989"/>
    </source>
</evidence>
<comment type="subcellular location">
    <subcellularLocation>
        <location evidence="1">Membrane</location>
        <topology evidence="1">Single-pass membrane protein</topology>
    </subcellularLocation>
</comment>
<evidence type="ECO:0000256" key="2">
    <source>
        <dbReference type="ARBA" id="ARBA00022481"/>
    </source>
</evidence>
<dbReference type="Proteomes" id="UP000177140">
    <property type="component" value="Unassembled WGS sequence"/>
</dbReference>
<dbReference type="InterPro" id="IPR012902">
    <property type="entry name" value="N_methyl_site"/>
</dbReference>
<dbReference type="AlphaFoldDB" id="A0A1G2QIY9"/>
<dbReference type="PANTHER" id="PTHR30093:SF44">
    <property type="entry name" value="TYPE II SECRETION SYSTEM CORE PROTEIN G"/>
    <property type="match status" value="1"/>
</dbReference>
<keyword evidence="4 6" id="KW-1133">Transmembrane helix</keyword>
<keyword evidence="5 6" id="KW-0472">Membrane</keyword>
<reference evidence="7 8" key="1">
    <citation type="journal article" date="2016" name="Nat. Commun.">
        <title>Thousands of microbial genomes shed light on interconnected biogeochemical processes in an aquifer system.</title>
        <authorList>
            <person name="Anantharaman K."/>
            <person name="Brown C.T."/>
            <person name="Hug L.A."/>
            <person name="Sharon I."/>
            <person name="Castelle C.J."/>
            <person name="Probst A.J."/>
            <person name="Thomas B.C."/>
            <person name="Singh A."/>
            <person name="Wilkins M.J."/>
            <person name="Karaoz U."/>
            <person name="Brodie E.L."/>
            <person name="Williams K.H."/>
            <person name="Hubbard S.S."/>
            <person name="Banfield J.F."/>
        </authorList>
    </citation>
    <scope>NUCLEOTIDE SEQUENCE [LARGE SCALE GENOMIC DNA]</scope>
</reference>
<keyword evidence="2" id="KW-0488">Methylation</keyword>
<keyword evidence="3 6" id="KW-0812">Transmembrane</keyword>
<evidence type="ECO:0000256" key="5">
    <source>
        <dbReference type="ARBA" id="ARBA00023136"/>
    </source>
</evidence>
<dbReference type="NCBIfam" id="TIGR02532">
    <property type="entry name" value="IV_pilin_GFxxxE"/>
    <property type="match status" value="1"/>
</dbReference>